<dbReference type="PANTHER" id="PTHR39430">
    <property type="entry name" value="MEMBRANE-ASSOCIATED PROTEASE-RELATED"/>
    <property type="match status" value="1"/>
</dbReference>
<feature type="transmembrane region" description="Helical" evidence="1">
    <location>
        <begin position="92"/>
        <end position="116"/>
    </location>
</feature>
<dbReference type="Pfam" id="PF02517">
    <property type="entry name" value="Rce1-like"/>
    <property type="match status" value="1"/>
</dbReference>
<gene>
    <name evidence="3" type="ORF">ACFO8L_40585</name>
</gene>
<dbReference type="InterPro" id="IPR003675">
    <property type="entry name" value="Rce1/LyrA-like_dom"/>
</dbReference>
<feature type="transmembrane region" description="Helical" evidence="1">
    <location>
        <begin position="47"/>
        <end position="67"/>
    </location>
</feature>
<organism evidence="3 4">
    <name type="scientific">Sphaerisporangium corydalis</name>
    <dbReference type="NCBI Taxonomy" id="1441875"/>
    <lineage>
        <taxon>Bacteria</taxon>
        <taxon>Bacillati</taxon>
        <taxon>Actinomycetota</taxon>
        <taxon>Actinomycetes</taxon>
        <taxon>Streptosporangiales</taxon>
        <taxon>Streptosporangiaceae</taxon>
        <taxon>Sphaerisporangium</taxon>
    </lineage>
</organism>
<dbReference type="Proteomes" id="UP001595891">
    <property type="component" value="Unassembled WGS sequence"/>
</dbReference>
<feature type="transmembrane region" description="Helical" evidence="1">
    <location>
        <begin position="20"/>
        <end position="41"/>
    </location>
</feature>
<evidence type="ECO:0000313" key="4">
    <source>
        <dbReference type="Proteomes" id="UP001595891"/>
    </source>
</evidence>
<feature type="domain" description="CAAX prenyl protease 2/Lysostaphin resistance protein A-like" evidence="2">
    <location>
        <begin position="126"/>
        <end position="224"/>
    </location>
</feature>
<keyword evidence="1" id="KW-0812">Transmembrane</keyword>
<proteinExistence type="predicted"/>
<keyword evidence="1" id="KW-1133">Transmembrane helix</keyword>
<dbReference type="GO" id="GO:0016787">
    <property type="term" value="F:hydrolase activity"/>
    <property type="evidence" value="ECO:0007669"/>
    <property type="project" value="UniProtKB-KW"/>
</dbReference>
<feature type="transmembrane region" description="Helical" evidence="1">
    <location>
        <begin position="157"/>
        <end position="176"/>
    </location>
</feature>
<feature type="transmembrane region" description="Helical" evidence="1">
    <location>
        <begin position="259"/>
        <end position="280"/>
    </location>
</feature>
<accession>A0ABV9EVF4</accession>
<protein>
    <submittedName>
        <fullName evidence="3">CPBP family intramembrane glutamic endopeptidase</fullName>
        <ecNumber evidence="3">3.4.-.-</ecNumber>
    </submittedName>
</protein>
<keyword evidence="4" id="KW-1185">Reference proteome</keyword>
<evidence type="ECO:0000256" key="1">
    <source>
        <dbReference type="SAM" id="Phobius"/>
    </source>
</evidence>
<feature type="transmembrane region" description="Helical" evidence="1">
    <location>
        <begin position="188"/>
        <end position="208"/>
    </location>
</feature>
<evidence type="ECO:0000313" key="3">
    <source>
        <dbReference type="EMBL" id="MFC4592441.1"/>
    </source>
</evidence>
<feature type="transmembrane region" description="Helical" evidence="1">
    <location>
        <begin position="220"/>
        <end position="239"/>
    </location>
</feature>
<feature type="transmembrane region" description="Helical" evidence="1">
    <location>
        <begin position="122"/>
        <end position="145"/>
    </location>
</feature>
<keyword evidence="3" id="KW-0378">Hydrolase</keyword>
<name>A0ABV9EVF4_9ACTN</name>
<dbReference type="EMBL" id="JBHSFN010000051">
    <property type="protein sequence ID" value="MFC4592441.1"/>
    <property type="molecule type" value="Genomic_DNA"/>
</dbReference>
<comment type="caution">
    <text evidence="3">The sequence shown here is derived from an EMBL/GenBank/DDBJ whole genome shotgun (WGS) entry which is preliminary data.</text>
</comment>
<dbReference type="RefSeq" id="WP_262850225.1">
    <property type="nucleotide sequence ID" value="NZ_JANZYP010000099.1"/>
</dbReference>
<reference evidence="4" key="1">
    <citation type="journal article" date="2019" name="Int. J. Syst. Evol. Microbiol.">
        <title>The Global Catalogue of Microorganisms (GCM) 10K type strain sequencing project: providing services to taxonomists for standard genome sequencing and annotation.</title>
        <authorList>
            <consortium name="The Broad Institute Genomics Platform"/>
            <consortium name="The Broad Institute Genome Sequencing Center for Infectious Disease"/>
            <person name="Wu L."/>
            <person name="Ma J."/>
        </authorList>
    </citation>
    <scope>NUCLEOTIDE SEQUENCE [LARGE SCALE GENOMIC DNA]</scope>
    <source>
        <strain evidence="4">CCUG 49560</strain>
    </source>
</reference>
<keyword evidence="1" id="KW-0472">Membrane</keyword>
<dbReference type="PANTHER" id="PTHR39430:SF1">
    <property type="entry name" value="PROTEASE"/>
    <property type="match status" value="1"/>
</dbReference>
<sequence length="310" mass="32377">MVSSDKDENGAATARRTPRVWSRFVIMLVATIVIMMVVGVLNASLSGLGVLELVIGIGSSVAVLLCYERLSKRVERRETVPELARTEARSGLLRGTAIGAVAFLATMLVILIFGGWDGVEGGSLWGFLATTGIMACTAVTEEVVFRGVLFRFLEERAGTWLALGLSAVIFGGAHLASGYHNADPAAMLWGSLAIAVEAGLMLGAAYVASRTLWLPIGLHFAWNLSEAGVFGTAVSGTANEFDGLLHTSLSGPSVLTGGTFGPEASLIAMLTCAVPAVILLRKAMREGRIVRRGGAAQSAAQSAADTNPTR</sequence>
<dbReference type="EC" id="3.4.-.-" evidence="3"/>
<evidence type="ECO:0000259" key="2">
    <source>
        <dbReference type="Pfam" id="PF02517"/>
    </source>
</evidence>